<keyword evidence="8 18" id="KW-0418">Kinase</keyword>
<dbReference type="FunFam" id="1.10.510.10:FF:000571">
    <property type="entry name" value="Maternal embryonic leucine zipper kinase"/>
    <property type="match status" value="1"/>
</dbReference>
<keyword evidence="10 14" id="KW-0067">ATP-binding</keyword>
<comment type="similarity">
    <text evidence="11">Belongs to the protein kinase superfamily. Ser/Thr protein kinase family. CDPK subfamily.</text>
</comment>
<sequence length="436" mass="48330">MGCCGGRLIMAQEDGSEADAVHIEVDPETKAVKLHGPSSDFAAHYTLGRELGRGAFSVVREVLHTASGAKYAVKCVEKRKMLEVDYTAMAFEVNTLKKLHHPNILTFYDIYEDDEYFYLVTEFMEGGELFERLVEKSYYTQHDAKEVITTLLQAIKYCHERGIAHRDLKPENILLTSKTDDASIKLGDFGLAITHHNSRSMTTRCGSPIYTAPEVLDMETTAYGKECDIWSIGVITFMLLSGSPPFYAANLADLYRQIKAADYHFDPYYWGHVSEDAKHFISRMLIVDPAQRATADELLQHRWLAGSTTEQSNPSLLQALTELRKFNARDTIKRAISSVKIAVSMHRPSGLSSSFVSSEGSRRGLNGSLTSPAAKSASGTPHVPPMKDSDDSGDDDAFQSFIQTVPPPAELPPPKTEPTKPVEAMPRLSAGDDDWI</sequence>
<evidence type="ECO:0000256" key="4">
    <source>
        <dbReference type="ARBA" id="ARBA00022679"/>
    </source>
</evidence>
<dbReference type="PROSITE" id="PS00108">
    <property type="entry name" value="PROTEIN_KINASE_ST"/>
    <property type="match status" value="1"/>
</dbReference>
<feature type="compositionally biased region" description="Polar residues" evidence="16">
    <location>
        <begin position="367"/>
        <end position="379"/>
    </location>
</feature>
<dbReference type="GO" id="GO:0005524">
    <property type="term" value="F:ATP binding"/>
    <property type="evidence" value="ECO:0007669"/>
    <property type="project" value="UniProtKB-UniRule"/>
</dbReference>
<dbReference type="GO" id="GO:0004674">
    <property type="term" value="F:protein serine/threonine kinase activity"/>
    <property type="evidence" value="ECO:0007669"/>
    <property type="project" value="UniProtKB-KW"/>
</dbReference>
<dbReference type="InterPro" id="IPR017441">
    <property type="entry name" value="Protein_kinase_ATP_BS"/>
</dbReference>
<keyword evidence="7 14" id="KW-0547">Nucleotide-binding</keyword>
<evidence type="ECO:0000256" key="7">
    <source>
        <dbReference type="ARBA" id="ARBA00022741"/>
    </source>
</evidence>
<dbReference type="AlphaFoldDB" id="A0A067BPR8"/>
<keyword evidence="6" id="KW-0677">Repeat</keyword>
<evidence type="ECO:0000256" key="9">
    <source>
        <dbReference type="ARBA" id="ARBA00022837"/>
    </source>
</evidence>
<dbReference type="KEGG" id="spar:SPRG_14267"/>
<comment type="catalytic activity">
    <reaction evidence="13">
        <text>L-seryl-[protein] + ATP = O-phospho-L-seryl-[protein] + ADP + H(+)</text>
        <dbReference type="Rhea" id="RHEA:17989"/>
        <dbReference type="Rhea" id="RHEA-COMP:9863"/>
        <dbReference type="Rhea" id="RHEA-COMP:11604"/>
        <dbReference type="ChEBI" id="CHEBI:15378"/>
        <dbReference type="ChEBI" id="CHEBI:29999"/>
        <dbReference type="ChEBI" id="CHEBI:30616"/>
        <dbReference type="ChEBI" id="CHEBI:83421"/>
        <dbReference type="ChEBI" id="CHEBI:456216"/>
        <dbReference type="EC" id="2.7.11.1"/>
    </reaction>
</comment>
<evidence type="ECO:0000256" key="15">
    <source>
        <dbReference type="RuleBase" id="RU000304"/>
    </source>
</evidence>
<name>A0A067BPR8_SAPPC</name>
<dbReference type="Pfam" id="PF00069">
    <property type="entry name" value="Pkinase"/>
    <property type="match status" value="1"/>
</dbReference>
<dbReference type="GeneID" id="24136080"/>
<evidence type="ECO:0000256" key="3">
    <source>
        <dbReference type="ARBA" id="ARBA00022527"/>
    </source>
</evidence>
<keyword evidence="4" id="KW-0808">Transferase</keyword>
<protein>
    <recommendedName>
        <fullName evidence="2">non-specific serine/threonine protein kinase</fullName>
        <ecNumber evidence="2">2.7.11.1</ecNumber>
    </recommendedName>
</protein>
<evidence type="ECO:0000259" key="17">
    <source>
        <dbReference type="PROSITE" id="PS50011"/>
    </source>
</evidence>
<dbReference type="Proteomes" id="UP000030745">
    <property type="component" value="Unassembled WGS sequence"/>
</dbReference>
<dbReference type="OrthoDB" id="193931at2759"/>
<dbReference type="InterPro" id="IPR008271">
    <property type="entry name" value="Ser/Thr_kinase_AS"/>
</dbReference>
<dbReference type="RefSeq" id="XP_012208772.1">
    <property type="nucleotide sequence ID" value="XM_012353382.1"/>
</dbReference>
<reference evidence="18 19" key="1">
    <citation type="journal article" date="2013" name="PLoS Genet.">
        <title>Distinctive expansion of potential virulence genes in the genome of the oomycete fish pathogen Saprolegnia parasitica.</title>
        <authorList>
            <person name="Jiang R.H."/>
            <person name="de Bruijn I."/>
            <person name="Haas B.J."/>
            <person name="Belmonte R."/>
            <person name="Lobach L."/>
            <person name="Christie J."/>
            <person name="van den Ackerveken G."/>
            <person name="Bottin A."/>
            <person name="Bulone V."/>
            <person name="Diaz-Moreno S.M."/>
            <person name="Dumas B."/>
            <person name="Fan L."/>
            <person name="Gaulin E."/>
            <person name="Govers F."/>
            <person name="Grenville-Briggs L.J."/>
            <person name="Horner N.R."/>
            <person name="Levin J.Z."/>
            <person name="Mammella M."/>
            <person name="Meijer H.J."/>
            <person name="Morris P."/>
            <person name="Nusbaum C."/>
            <person name="Oome S."/>
            <person name="Phillips A.J."/>
            <person name="van Rooyen D."/>
            <person name="Rzeszutek E."/>
            <person name="Saraiva M."/>
            <person name="Secombes C.J."/>
            <person name="Seidl M.F."/>
            <person name="Snel B."/>
            <person name="Stassen J.H."/>
            <person name="Sykes S."/>
            <person name="Tripathy S."/>
            <person name="van den Berg H."/>
            <person name="Vega-Arreguin J.C."/>
            <person name="Wawra S."/>
            <person name="Young S.K."/>
            <person name="Zeng Q."/>
            <person name="Dieguez-Uribeondo J."/>
            <person name="Russ C."/>
            <person name="Tyler B.M."/>
            <person name="van West P."/>
        </authorList>
    </citation>
    <scope>NUCLEOTIDE SEQUENCE [LARGE SCALE GENOMIC DNA]</scope>
    <source>
        <strain evidence="18 19">CBS 223.65</strain>
    </source>
</reference>
<dbReference type="PROSITE" id="PS50011">
    <property type="entry name" value="PROTEIN_KINASE_DOM"/>
    <property type="match status" value="1"/>
</dbReference>
<keyword evidence="3 15" id="KW-0723">Serine/threonine-protein kinase</keyword>
<dbReference type="InterPro" id="IPR011009">
    <property type="entry name" value="Kinase-like_dom_sf"/>
</dbReference>
<evidence type="ECO:0000256" key="13">
    <source>
        <dbReference type="ARBA" id="ARBA00048679"/>
    </source>
</evidence>
<dbReference type="GO" id="GO:0046872">
    <property type="term" value="F:metal ion binding"/>
    <property type="evidence" value="ECO:0007669"/>
    <property type="project" value="UniProtKB-KW"/>
</dbReference>
<evidence type="ECO:0000313" key="19">
    <source>
        <dbReference type="Proteomes" id="UP000030745"/>
    </source>
</evidence>
<evidence type="ECO:0000256" key="2">
    <source>
        <dbReference type="ARBA" id="ARBA00012513"/>
    </source>
</evidence>
<evidence type="ECO:0000256" key="12">
    <source>
        <dbReference type="ARBA" id="ARBA00047899"/>
    </source>
</evidence>
<dbReference type="EMBL" id="KK583310">
    <property type="protein sequence ID" value="KDO20509.1"/>
    <property type="molecule type" value="Genomic_DNA"/>
</dbReference>
<dbReference type="PROSITE" id="PS00107">
    <property type="entry name" value="PROTEIN_KINASE_ATP"/>
    <property type="match status" value="1"/>
</dbReference>
<dbReference type="EC" id="2.7.11.1" evidence="2"/>
<evidence type="ECO:0000256" key="16">
    <source>
        <dbReference type="SAM" id="MobiDB-lite"/>
    </source>
</evidence>
<dbReference type="OMA" id="TAYGKEC"/>
<evidence type="ECO:0000256" key="1">
    <source>
        <dbReference type="ARBA" id="ARBA00001946"/>
    </source>
</evidence>
<evidence type="ECO:0000256" key="14">
    <source>
        <dbReference type="PROSITE-ProRule" id="PRU10141"/>
    </source>
</evidence>
<dbReference type="SUPFAM" id="SSF56112">
    <property type="entry name" value="Protein kinase-like (PK-like)"/>
    <property type="match status" value="1"/>
</dbReference>
<accession>A0A067BPR8</accession>
<dbReference type="CDD" id="cd05117">
    <property type="entry name" value="STKc_CAMK"/>
    <property type="match status" value="1"/>
</dbReference>
<dbReference type="Gene3D" id="3.30.200.20">
    <property type="entry name" value="Phosphorylase Kinase, domain 1"/>
    <property type="match status" value="1"/>
</dbReference>
<feature type="region of interest" description="Disordered" evidence="16">
    <location>
        <begin position="349"/>
        <end position="436"/>
    </location>
</feature>
<gene>
    <name evidence="18" type="ORF">SPRG_14267</name>
</gene>
<dbReference type="SMART" id="SM00220">
    <property type="entry name" value="S_TKc"/>
    <property type="match status" value="1"/>
</dbReference>
<dbReference type="PANTHER" id="PTHR24347">
    <property type="entry name" value="SERINE/THREONINE-PROTEIN KINASE"/>
    <property type="match status" value="1"/>
</dbReference>
<comment type="catalytic activity">
    <reaction evidence="12">
        <text>L-threonyl-[protein] + ATP = O-phospho-L-threonyl-[protein] + ADP + H(+)</text>
        <dbReference type="Rhea" id="RHEA:46608"/>
        <dbReference type="Rhea" id="RHEA-COMP:11060"/>
        <dbReference type="Rhea" id="RHEA-COMP:11605"/>
        <dbReference type="ChEBI" id="CHEBI:15378"/>
        <dbReference type="ChEBI" id="CHEBI:30013"/>
        <dbReference type="ChEBI" id="CHEBI:30616"/>
        <dbReference type="ChEBI" id="CHEBI:61977"/>
        <dbReference type="ChEBI" id="CHEBI:456216"/>
        <dbReference type="EC" id="2.7.11.1"/>
    </reaction>
</comment>
<feature type="domain" description="Protein kinase" evidence="17">
    <location>
        <begin position="45"/>
        <end position="304"/>
    </location>
</feature>
<dbReference type="InterPro" id="IPR000719">
    <property type="entry name" value="Prot_kinase_dom"/>
</dbReference>
<feature type="compositionally biased region" description="Pro residues" evidence="16">
    <location>
        <begin position="405"/>
        <end position="416"/>
    </location>
</feature>
<dbReference type="STRING" id="695850.A0A067BPR8"/>
<dbReference type="FunFam" id="3.30.200.20:FF:000315">
    <property type="entry name" value="Calcium-dependent protein kinase 3"/>
    <property type="match status" value="1"/>
</dbReference>
<feature type="binding site" evidence="14">
    <location>
        <position position="74"/>
    </location>
    <ligand>
        <name>ATP</name>
        <dbReference type="ChEBI" id="CHEBI:30616"/>
    </ligand>
</feature>
<evidence type="ECO:0000256" key="11">
    <source>
        <dbReference type="ARBA" id="ARBA00024334"/>
    </source>
</evidence>
<evidence type="ECO:0000256" key="5">
    <source>
        <dbReference type="ARBA" id="ARBA00022723"/>
    </source>
</evidence>
<evidence type="ECO:0000256" key="6">
    <source>
        <dbReference type="ARBA" id="ARBA00022737"/>
    </source>
</evidence>
<dbReference type="Gene3D" id="1.10.510.10">
    <property type="entry name" value="Transferase(Phosphotransferase) domain 1"/>
    <property type="match status" value="1"/>
</dbReference>
<evidence type="ECO:0000256" key="8">
    <source>
        <dbReference type="ARBA" id="ARBA00022777"/>
    </source>
</evidence>
<proteinExistence type="inferred from homology"/>
<evidence type="ECO:0000256" key="10">
    <source>
        <dbReference type="ARBA" id="ARBA00022840"/>
    </source>
</evidence>
<evidence type="ECO:0000313" key="18">
    <source>
        <dbReference type="EMBL" id="KDO20509.1"/>
    </source>
</evidence>
<keyword evidence="9" id="KW-0106">Calcium</keyword>
<dbReference type="VEuPathDB" id="FungiDB:SPRG_14267"/>
<feature type="compositionally biased region" description="Low complexity" evidence="16">
    <location>
        <begin position="349"/>
        <end position="359"/>
    </location>
</feature>
<keyword evidence="19" id="KW-1185">Reference proteome</keyword>
<comment type="cofactor">
    <cofactor evidence="1">
        <name>Mg(2+)</name>
        <dbReference type="ChEBI" id="CHEBI:18420"/>
    </cofactor>
</comment>
<keyword evidence="5" id="KW-0479">Metal-binding</keyword>
<organism evidence="18 19">
    <name type="scientific">Saprolegnia parasitica (strain CBS 223.65)</name>
    <dbReference type="NCBI Taxonomy" id="695850"/>
    <lineage>
        <taxon>Eukaryota</taxon>
        <taxon>Sar</taxon>
        <taxon>Stramenopiles</taxon>
        <taxon>Oomycota</taxon>
        <taxon>Saprolegniomycetes</taxon>
        <taxon>Saprolegniales</taxon>
        <taxon>Saprolegniaceae</taxon>
        <taxon>Saprolegnia</taxon>
    </lineage>
</organism>